<accession>A0ABQ2N489</accession>
<dbReference type="Gene3D" id="3.30.230.80">
    <property type="match status" value="1"/>
</dbReference>
<dbReference type="InterPro" id="IPR001404">
    <property type="entry name" value="Hsp90_fam"/>
</dbReference>
<dbReference type="EMBL" id="BMMQ01000009">
    <property type="protein sequence ID" value="GGO66404.1"/>
    <property type="molecule type" value="Genomic_DNA"/>
</dbReference>
<dbReference type="PIRSF" id="PIRSF002583">
    <property type="entry name" value="Hsp90"/>
    <property type="match status" value="1"/>
</dbReference>
<evidence type="ECO:0000256" key="4">
    <source>
        <dbReference type="ARBA" id="ARBA00023186"/>
    </source>
</evidence>
<keyword evidence="3" id="KW-0067">ATP-binding</keyword>
<protein>
    <submittedName>
        <fullName evidence="5">HSP90 family protein</fullName>
    </submittedName>
</protein>
<sequence length="598" mass="65425">MVDLLGRHIYSSPQVFLRELLQNGRDAIRARHDLDPSAPAGTLDIVPAGPGEFRFRDDGVGLTAEEAAELLSTVGRSSKRDDILGERREGYLGQFGIGLLSCFMVSDRIHVTSRSAKGAPAIEWVGDASGEFRIRELSDEDTRALPIGTEIVLSPRPDDAAMLAREQVTKLAEHFGRYLPVAVRVQEEGGSWRRVSREPEFLAEDREQLLAFGEQVLGARPLDAIRLNIEGTQTRGVAYVLPYAPPPGARQANTVYLGRMLVSEHVDDLLPEWAFFVRAVLDTTGLAPTASRESFVDSPALEHTREQIGAAVRAWILEQARAKPWVFQRFLGVHHLALKAMTLGDDEFARTVLPWLPVETSAGDMTIGELAERYGGARYTESVDEFRQIAAVARDGHPVVNGGYVHQAAIMRRLPEVLGIPVTRASVNEILDDLAPVPLDDRVLAVELEARATTALSDVGCAVTTRQFAPEELPALVVVDPEVQRRIDREQAKGDIGGGLWGGIVGSVGDLIDKRRATDPEAAQAAQLCLNWRSPLVKRLARLGDELVLSRTVRLLYVQALLASQRPLQANDRRILTQALGDMVSLSAGFTDHEGGTL</sequence>
<dbReference type="NCBIfam" id="NF010683">
    <property type="entry name" value="PRK14083.1"/>
    <property type="match status" value="1"/>
</dbReference>
<comment type="caution">
    <text evidence="5">The sequence shown here is derived from an EMBL/GenBank/DDBJ whole genome shotgun (WGS) entry which is preliminary data.</text>
</comment>
<proteinExistence type="inferred from homology"/>
<dbReference type="SUPFAM" id="SSF54211">
    <property type="entry name" value="Ribosomal protein S5 domain 2-like"/>
    <property type="match status" value="1"/>
</dbReference>
<comment type="similarity">
    <text evidence="1">Belongs to the heat shock protein 90 family.</text>
</comment>
<organism evidence="5 6">
    <name type="scientific">Microbacterium nanhaiense</name>
    <dbReference type="NCBI Taxonomy" id="1301026"/>
    <lineage>
        <taxon>Bacteria</taxon>
        <taxon>Bacillati</taxon>
        <taxon>Actinomycetota</taxon>
        <taxon>Actinomycetes</taxon>
        <taxon>Micrococcales</taxon>
        <taxon>Microbacteriaceae</taxon>
        <taxon>Microbacterium</taxon>
    </lineage>
</organism>
<gene>
    <name evidence="5" type="ORF">GCM10010910_25770</name>
</gene>
<dbReference type="Gene3D" id="3.30.565.10">
    <property type="entry name" value="Histidine kinase-like ATPase, C-terminal domain"/>
    <property type="match status" value="1"/>
</dbReference>
<dbReference type="Proteomes" id="UP000638043">
    <property type="component" value="Unassembled WGS sequence"/>
</dbReference>
<reference evidence="6" key="1">
    <citation type="journal article" date="2019" name="Int. J. Syst. Evol. Microbiol.">
        <title>The Global Catalogue of Microorganisms (GCM) 10K type strain sequencing project: providing services to taxonomists for standard genome sequencing and annotation.</title>
        <authorList>
            <consortium name="The Broad Institute Genomics Platform"/>
            <consortium name="The Broad Institute Genome Sequencing Center for Infectious Disease"/>
            <person name="Wu L."/>
            <person name="Ma J."/>
        </authorList>
    </citation>
    <scope>NUCLEOTIDE SEQUENCE [LARGE SCALE GENOMIC DNA]</scope>
    <source>
        <strain evidence="6">CGMCC 4.7181</strain>
    </source>
</reference>
<dbReference type="PANTHER" id="PTHR11528">
    <property type="entry name" value="HEAT SHOCK PROTEIN 90 FAMILY MEMBER"/>
    <property type="match status" value="1"/>
</dbReference>
<keyword evidence="6" id="KW-1185">Reference proteome</keyword>
<name>A0ABQ2N489_9MICO</name>
<evidence type="ECO:0000313" key="5">
    <source>
        <dbReference type="EMBL" id="GGO66404.1"/>
    </source>
</evidence>
<evidence type="ECO:0000256" key="1">
    <source>
        <dbReference type="ARBA" id="ARBA00008239"/>
    </source>
</evidence>
<keyword evidence="2" id="KW-0547">Nucleotide-binding</keyword>
<evidence type="ECO:0000256" key="3">
    <source>
        <dbReference type="ARBA" id="ARBA00022840"/>
    </source>
</evidence>
<keyword evidence="4" id="KW-0143">Chaperone</keyword>
<evidence type="ECO:0000256" key="2">
    <source>
        <dbReference type="ARBA" id="ARBA00022741"/>
    </source>
</evidence>
<dbReference type="SUPFAM" id="SSF55874">
    <property type="entry name" value="ATPase domain of HSP90 chaperone/DNA topoisomerase II/histidine kinase"/>
    <property type="match status" value="1"/>
</dbReference>
<dbReference type="InterPro" id="IPR020568">
    <property type="entry name" value="Ribosomal_Su5_D2-typ_SF"/>
</dbReference>
<dbReference type="InterPro" id="IPR036890">
    <property type="entry name" value="HATPase_C_sf"/>
</dbReference>
<evidence type="ECO:0000313" key="6">
    <source>
        <dbReference type="Proteomes" id="UP000638043"/>
    </source>
</evidence>